<feature type="non-terminal residue" evidence="2">
    <location>
        <position position="1"/>
    </location>
</feature>
<dbReference type="SUPFAM" id="SSF51556">
    <property type="entry name" value="Metallo-dependent hydrolases"/>
    <property type="match status" value="1"/>
</dbReference>
<gene>
    <name evidence="2" type="ORF">IAA07_02785</name>
</gene>
<feature type="domain" description="Amidohydrolase-related" evidence="1">
    <location>
        <begin position="31"/>
        <end position="360"/>
    </location>
</feature>
<accession>A0A9D2HFH6</accession>
<dbReference type="InterPro" id="IPR011059">
    <property type="entry name" value="Metal-dep_hydrolase_composite"/>
</dbReference>
<dbReference type="Proteomes" id="UP000823900">
    <property type="component" value="Unassembled WGS sequence"/>
</dbReference>
<evidence type="ECO:0000313" key="3">
    <source>
        <dbReference type="Proteomes" id="UP000823900"/>
    </source>
</evidence>
<dbReference type="GO" id="GO:0016810">
    <property type="term" value="F:hydrolase activity, acting on carbon-nitrogen (but not peptide) bonds"/>
    <property type="evidence" value="ECO:0007669"/>
    <property type="project" value="InterPro"/>
</dbReference>
<dbReference type="PANTHER" id="PTHR43135:SF3">
    <property type="entry name" value="ALPHA-D-RIBOSE 1-METHYLPHOSPHONATE 5-TRIPHOSPHATE DIPHOSPHATASE"/>
    <property type="match status" value="1"/>
</dbReference>
<dbReference type="Gene3D" id="2.30.40.10">
    <property type="entry name" value="Urease, subunit C, domain 1"/>
    <property type="match status" value="1"/>
</dbReference>
<dbReference type="SUPFAM" id="SSF51338">
    <property type="entry name" value="Composite domain of metallo-dependent hydrolases"/>
    <property type="match status" value="1"/>
</dbReference>
<sequence length="365" mass="40349">KDGVIEDILDKETYEGLKQPEWQETDLGDVTIMPGMFECHDHLALDARIPGHLGMMERSECEHTILALNGLRDDLMSGVTTARSLGDRNYIDVTLRNKIREGAVVGPDLLVCGIGMKGRHGHGFVGMPHSGVEEFRRTSRENMFHGVDVLKIFVTPGGIVGEGEYIPYFISYDEIKTVVEEGHQLNIKTVAHCIGGPGLDLCVKAGVDVLEHVYNITEDQVKLLEDSGTWVDLTSGIVLDPEREPMVPAGHAANTRKHREYSRKCLERVVRSGKIRYTLGTDAYHTKLYKELGFTVEMGGSPMDAVKGVTVRAAEMCGVEKTKGSLEKGKQADIIAVKGNPLEDVSVLKDVYFVMKHGQVYKNEI</sequence>
<dbReference type="PANTHER" id="PTHR43135">
    <property type="entry name" value="ALPHA-D-RIBOSE 1-METHYLPHOSPHONATE 5-TRIPHOSPHATE DIPHOSPHATASE"/>
    <property type="match status" value="1"/>
</dbReference>
<reference evidence="2" key="1">
    <citation type="journal article" date="2021" name="PeerJ">
        <title>Extensive microbial diversity within the chicken gut microbiome revealed by metagenomics and culture.</title>
        <authorList>
            <person name="Gilroy R."/>
            <person name="Ravi A."/>
            <person name="Getino M."/>
            <person name="Pursley I."/>
            <person name="Horton D.L."/>
            <person name="Alikhan N.F."/>
            <person name="Baker D."/>
            <person name="Gharbi K."/>
            <person name="Hall N."/>
            <person name="Watson M."/>
            <person name="Adriaenssens E.M."/>
            <person name="Foster-Nyarko E."/>
            <person name="Jarju S."/>
            <person name="Secka A."/>
            <person name="Antonio M."/>
            <person name="Oren A."/>
            <person name="Chaudhuri R.R."/>
            <person name="La Ragione R."/>
            <person name="Hildebrand F."/>
            <person name="Pallen M.J."/>
        </authorList>
    </citation>
    <scope>NUCLEOTIDE SEQUENCE</scope>
    <source>
        <strain evidence="2">CHK178-16964</strain>
    </source>
</reference>
<name>A0A9D2HFH6_9FIRM</name>
<dbReference type="InterPro" id="IPR006680">
    <property type="entry name" value="Amidohydro-rel"/>
</dbReference>
<dbReference type="Pfam" id="PF01979">
    <property type="entry name" value="Amidohydro_1"/>
    <property type="match status" value="1"/>
</dbReference>
<dbReference type="InterPro" id="IPR051781">
    <property type="entry name" value="Metallo-dep_Hydrolase"/>
</dbReference>
<reference evidence="2" key="2">
    <citation type="submission" date="2021-04" db="EMBL/GenBank/DDBJ databases">
        <authorList>
            <person name="Gilroy R."/>
        </authorList>
    </citation>
    <scope>NUCLEOTIDE SEQUENCE</scope>
    <source>
        <strain evidence="2">CHK178-16964</strain>
    </source>
</reference>
<proteinExistence type="predicted"/>
<comment type="caution">
    <text evidence="2">The sequence shown here is derived from an EMBL/GenBank/DDBJ whole genome shotgun (WGS) entry which is preliminary data.</text>
</comment>
<organism evidence="2 3">
    <name type="scientific">Candidatus Lachnoclostridium stercoravium</name>
    <dbReference type="NCBI Taxonomy" id="2838633"/>
    <lineage>
        <taxon>Bacteria</taxon>
        <taxon>Bacillati</taxon>
        <taxon>Bacillota</taxon>
        <taxon>Clostridia</taxon>
        <taxon>Lachnospirales</taxon>
        <taxon>Lachnospiraceae</taxon>
    </lineage>
</organism>
<dbReference type="Gene3D" id="3.20.20.140">
    <property type="entry name" value="Metal-dependent hydrolases"/>
    <property type="match status" value="1"/>
</dbReference>
<dbReference type="InterPro" id="IPR032466">
    <property type="entry name" value="Metal_Hydrolase"/>
</dbReference>
<dbReference type="EMBL" id="DWZA01000026">
    <property type="protein sequence ID" value="HJA70491.1"/>
    <property type="molecule type" value="Genomic_DNA"/>
</dbReference>
<dbReference type="AlphaFoldDB" id="A0A9D2HFH6"/>
<protein>
    <submittedName>
        <fullName evidence="2">Amidohydrolase family protein</fullName>
    </submittedName>
</protein>
<evidence type="ECO:0000259" key="1">
    <source>
        <dbReference type="Pfam" id="PF01979"/>
    </source>
</evidence>
<evidence type="ECO:0000313" key="2">
    <source>
        <dbReference type="EMBL" id="HJA70491.1"/>
    </source>
</evidence>